<evidence type="ECO:0000256" key="5">
    <source>
        <dbReference type="ARBA" id="ARBA00022912"/>
    </source>
</evidence>
<keyword evidence="4 7" id="KW-0378">Hydrolase</keyword>
<dbReference type="InterPro" id="IPR036196">
    <property type="entry name" value="Ptyr_pPase_sf"/>
</dbReference>
<dbReference type="Pfam" id="PF01451">
    <property type="entry name" value="LMWPc"/>
    <property type="match status" value="1"/>
</dbReference>
<gene>
    <name evidence="9" type="primary">Acp1</name>
    <name evidence="9" type="ORF">TNCT_470291</name>
</gene>
<dbReference type="OrthoDB" id="3388at2759"/>
<dbReference type="PANTHER" id="PTHR11717:SF7">
    <property type="entry name" value="LOW MOLECULAR WEIGHT PHOSPHOTYROSINE PROTEIN PHOSPHATASE"/>
    <property type="match status" value="1"/>
</dbReference>
<dbReference type="EMBL" id="BMAO01000342">
    <property type="protein sequence ID" value="GFQ66209.1"/>
    <property type="molecule type" value="Genomic_DNA"/>
</dbReference>
<dbReference type="EC" id="3.1.3.2" evidence="7"/>
<feature type="active site" evidence="6">
    <location>
        <position position="39"/>
    </location>
</feature>
<keyword evidence="10" id="KW-1185">Reference proteome</keyword>
<organism evidence="9 10">
    <name type="scientific">Trichonephila clavata</name>
    <name type="common">Joro spider</name>
    <name type="synonym">Nephila clavata</name>
    <dbReference type="NCBI Taxonomy" id="2740835"/>
    <lineage>
        <taxon>Eukaryota</taxon>
        <taxon>Metazoa</taxon>
        <taxon>Ecdysozoa</taxon>
        <taxon>Arthropoda</taxon>
        <taxon>Chelicerata</taxon>
        <taxon>Arachnida</taxon>
        <taxon>Araneae</taxon>
        <taxon>Araneomorphae</taxon>
        <taxon>Entelegynae</taxon>
        <taxon>Araneoidea</taxon>
        <taxon>Nephilidae</taxon>
        <taxon>Trichonephila</taxon>
    </lineage>
</organism>
<proteinExistence type="inferred from homology"/>
<comment type="catalytic activity">
    <reaction evidence="7">
        <text>O-phospho-L-tyrosyl-[protein] + H2O = L-tyrosyl-[protein] + phosphate</text>
        <dbReference type="Rhea" id="RHEA:10684"/>
        <dbReference type="Rhea" id="RHEA-COMP:10136"/>
        <dbReference type="Rhea" id="RHEA-COMP:20101"/>
        <dbReference type="ChEBI" id="CHEBI:15377"/>
        <dbReference type="ChEBI" id="CHEBI:43474"/>
        <dbReference type="ChEBI" id="CHEBI:46858"/>
        <dbReference type="ChEBI" id="CHEBI:61978"/>
        <dbReference type="EC" id="3.1.3.48"/>
    </reaction>
</comment>
<accession>A0A8X6F0R2</accession>
<name>A0A8X6F0R2_TRICU</name>
<evidence type="ECO:0000256" key="2">
    <source>
        <dbReference type="ARBA" id="ARBA00011063"/>
    </source>
</evidence>
<comment type="subcellular location">
    <subcellularLocation>
        <location evidence="1 7">Cytoplasm</location>
    </subcellularLocation>
</comment>
<comment type="function">
    <text evidence="7">Acts on tyrosine phosphorylated proteins, low-MW aryl phosphates and natural and synthetic acyl phosphates.</text>
</comment>
<dbReference type="PRINTS" id="PR00719">
    <property type="entry name" value="LMWPTPASE"/>
</dbReference>
<dbReference type="InterPro" id="IPR023485">
    <property type="entry name" value="Ptyr_pPase"/>
</dbReference>
<dbReference type="InterPro" id="IPR017867">
    <property type="entry name" value="Tyr_phospatase_low_mol_wt"/>
</dbReference>
<dbReference type="GO" id="GO:0005737">
    <property type="term" value="C:cytoplasm"/>
    <property type="evidence" value="ECO:0007669"/>
    <property type="project" value="UniProtKB-SubCell"/>
</dbReference>
<evidence type="ECO:0000313" key="10">
    <source>
        <dbReference type="Proteomes" id="UP000887116"/>
    </source>
</evidence>
<feature type="domain" description="Phosphotyrosine protein phosphatase I" evidence="8">
    <location>
        <begin position="27"/>
        <end position="175"/>
    </location>
</feature>
<dbReference type="EC" id="3.1.3.48" evidence="7"/>
<evidence type="ECO:0000259" key="8">
    <source>
        <dbReference type="SMART" id="SM00226"/>
    </source>
</evidence>
<evidence type="ECO:0000256" key="4">
    <source>
        <dbReference type="ARBA" id="ARBA00022801"/>
    </source>
</evidence>
<protein>
    <recommendedName>
        <fullName evidence="7">Low molecular weight phosphotyrosine protein phosphatase</fullName>
        <shortName evidence="7">LMW-PTP</shortName>
        <shortName evidence="7">LMW-PTPase</shortName>
        <ecNumber evidence="7">3.1.3.2</ecNumber>
        <ecNumber evidence="7">3.1.3.48</ecNumber>
    </recommendedName>
    <alternativeName>
        <fullName evidence="7">Low molecular weight cytosolic acid phosphatase</fullName>
    </alternativeName>
</protein>
<dbReference type="Proteomes" id="UP000887116">
    <property type="component" value="Unassembled WGS sequence"/>
</dbReference>
<dbReference type="PRINTS" id="PR00720">
    <property type="entry name" value="MAMMALPTPASE"/>
</dbReference>
<feature type="active site" description="Proton donor" evidence="6">
    <location>
        <position position="148"/>
    </location>
</feature>
<keyword evidence="5 7" id="KW-0904">Protein phosphatase</keyword>
<dbReference type="GO" id="GO:0003993">
    <property type="term" value="F:acid phosphatase activity"/>
    <property type="evidence" value="ECO:0007669"/>
    <property type="project" value="UniProtKB-UniRule"/>
</dbReference>
<keyword evidence="3 7" id="KW-0963">Cytoplasm</keyword>
<evidence type="ECO:0000256" key="1">
    <source>
        <dbReference type="ARBA" id="ARBA00004496"/>
    </source>
</evidence>
<dbReference type="Gene3D" id="3.40.50.2300">
    <property type="match status" value="1"/>
</dbReference>
<comment type="similarity">
    <text evidence="2 7">Belongs to the low molecular weight phosphotyrosine protein phosphatase family.</text>
</comment>
<dbReference type="GO" id="GO:0004726">
    <property type="term" value="F:non-membrane spanning protein tyrosine phosphatase activity"/>
    <property type="evidence" value="ECO:0007669"/>
    <property type="project" value="InterPro"/>
</dbReference>
<dbReference type="CDD" id="cd16343">
    <property type="entry name" value="LMWPTP"/>
    <property type="match status" value="1"/>
</dbReference>
<evidence type="ECO:0000256" key="3">
    <source>
        <dbReference type="ARBA" id="ARBA00022490"/>
    </source>
</evidence>
<dbReference type="SUPFAM" id="SSF52788">
    <property type="entry name" value="Phosphotyrosine protein phosphatases I"/>
    <property type="match status" value="1"/>
</dbReference>
<dbReference type="SMART" id="SM00226">
    <property type="entry name" value="LMWPc"/>
    <property type="match status" value="1"/>
</dbReference>
<dbReference type="AlphaFoldDB" id="A0A8X6F0R2"/>
<evidence type="ECO:0000313" key="9">
    <source>
        <dbReference type="EMBL" id="GFQ66209.1"/>
    </source>
</evidence>
<evidence type="ECO:0000256" key="7">
    <source>
        <dbReference type="RuleBase" id="RU368115"/>
    </source>
</evidence>
<dbReference type="InterPro" id="IPR050438">
    <property type="entry name" value="LMW_PTPase"/>
</dbReference>
<sequence>MLCTVALGYRVREKPTLRCLSSEGNKKSVLFVCLGNICRSPTAEAVFAHLVKERGLTDKWLIDSAATADYHTGKNPDRRARNCMEKHSVEMNHKARPIIAEDFRKFNYIFGMDEDNIRDLKRMAPKNSTAKIELLGDYDPEGPCIIRDPYYDDDDVGFEEVYQQCVRCCKAFLDKES</sequence>
<comment type="catalytic activity">
    <reaction evidence="7">
        <text>a phosphate monoester + H2O = an alcohol + phosphate</text>
        <dbReference type="Rhea" id="RHEA:15017"/>
        <dbReference type="ChEBI" id="CHEBI:15377"/>
        <dbReference type="ChEBI" id="CHEBI:30879"/>
        <dbReference type="ChEBI" id="CHEBI:43474"/>
        <dbReference type="ChEBI" id="CHEBI:67140"/>
        <dbReference type="EC" id="3.1.3.2"/>
    </reaction>
</comment>
<dbReference type="PANTHER" id="PTHR11717">
    <property type="entry name" value="LOW MOLECULAR WEIGHT PROTEIN TYROSINE PHOSPHATASE"/>
    <property type="match status" value="1"/>
</dbReference>
<comment type="caution">
    <text evidence="9">The sequence shown here is derived from an EMBL/GenBank/DDBJ whole genome shotgun (WGS) entry which is preliminary data.</text>
</comment>
<dbReference type="InterPro" id="IPR002115">
    <property type="entry name" value="Tyr_Pase_low_mol_wt_mml"/>
</dbReference>
<feature type="active site" description="Nucleophile" evidence="6">
    <location>
        <position position="33"/>
    </location>
</feature>
<reference evidence="9" key="1">
    <citation type="submission" date="2020-07" db="EMBL/GenBank/DDBJ databases">
        <title>Multicomponent nature underlies the extraordinary mechanical properties of spider dragline silk.</title>
        <authorList>
            <person name="Kono N."/>
            <person name="Nakamura H."/>
            <person name="Mori M."/>
            <person name="Yoshida Y."/>
            <person name="Ohtoshi R."/>
            <person name="Malay A.D."/>
            <person name="Moran D.A.P."/>
            <person name="Tomita M."/>
            <person name="Numata K."/>
            <person name="Arakawa K."/>
        </authorList>
    </citation>
    <scope>NUCLEOTIDE SEQUENCE</scope>
</reference>
<evidence type="ECO:0000256" key="6">
    <source>
        <dbReference type="PIRSR" id="PIRSR617867-1"/>
    </source>
</evidence>
<dbReference type="FunFam" id="3.40.50.2300:FF:000105">
    <property type="entry name" value="Low molecular weight phosphotyrosine protein"/>
    <property type="match status" value="1"/>
</dbReference>